<organism evidence="1 2">
    <name type="scientific">Riccia fluitans</name>
    <dbReference type="NCBI Taxonomy" id="41844"/>
    <lineage>
        <taxon>Eukaryota</taxon>
        <taxon>Viridiplantae</taxon>
        <taxon>Streptophyta</taxon>
        <taxon>Embryophyta</taxon>
        <taxon>Marchantiophyta</taxon>
        <taxon>Marchantiopsida</taxon>
        <taxon>Marchantiidae</taxon>
        <taxon>Marchantiales</taxon>
        <taxon>Ricciaceae</taxon>
        <taxon>Riccia</taxon>
    </lineage>
</organism>
<dbReference type="EMBL" id="JBHFFA010000008">
    <property type="protein sequence ID" value="KAL2608595.1"/>
    <property type="molecule type" value="Genomic_DNA"/>
</dbReference>
<accession>A0ABD1XI56</accession>
<dbReference type="AlphaFoldDB" id="A0ABD1XI56"/>
<name>A0ABD1XI56_9MARC</name>
<sequence>MVCGDELVVFVLPSRPADGMQKYEIRKNSFILYKINILEGNIHEIYQGPKQSIPDASSNLHLNYGDSIIFGQFRKPPSKYVMEFNMHNRTWTRFTSHSIILNGDFVGYSSSAYEPGMNPFIAV</sequence>
<protein>
    <recommendedName>
        <fullName evidence="3">Galectin</fullName>
    </recommendedName>
</protein>
<evidence type="ECO:0000313" key="1">
    <source>
        <dbReference type="EMBL" id="KAL2608595.1"/>
    </source>
</evidence>
<proteinExistence type="predicted"/>
<comment type="caution">
    <text evidence="1">The sequence shown here is derived from an EMBL/GenBank/DDBJ whole genome shotgun (WGS) entry which is preliminary data.</text>
</comment>
<evidence type="ECO:0000313" key="2">
    <source>
        <dbReference type="Proteomes" id="UP001605036"/>
    </source>
</evidence>
<reference evidence="1 2" key="1">
    <citation type="submission" date="2024-09" db="EMBL/GenBank/DDBJ databases">
        <title>Chromosome-scale assembly of Riccia fluitans.</title>
        <authorList>
            <person name="Paukszto L."/>
            <person name="Sawicki J."/>
            <person name="Karawczyk K."/>
            <person name="Piernik-Szablinska J."/>
            <person name="Szczecinska M."/>
            <person name="Mazdziarz M."/>
        </authorList>
    </citation>
    <scope>NUCLEOTIDE SEQUENCE [LARGE SCALE GENOMIC DNA]</scope>
    <source>
        <strain evidence="1">Rf_01</strain>
        <tissue evidence="1">Aerial parts of the thallus</tissue>
    </source>
</reference>
<gene>
    <name evidence="1" type="ORF">R1flu_027168</name>
</gene>
<dbReference type="Proteomes" id="UP001605036">
    <property type="component" value="Unassembled WGS sequence"/>
</dbReference>
<keyword evidence="2" id="KW-1185">Reference proteome</keyword>
<evidence type="ECO:0008006" key="3">
    <source>
        <dbReference type="Google" id="ProtNLM"/>
    </source>
</evidence>